<dbReference type="PANTHER" id="PTHR24113:SF12">
    <property type="entry name" value="RAN GTPASE-ACTIVATING PROTEIN 1"/>
    <property type="match status" value="1"/>
</dbReference>
<evidence type="ECO:0000256" key="3">
    <source>
        <dbReference type="ARBA" id="ARBA00022737"/>
    </source>
</evidence>
<dbReference type="RefSeq" id="XP_001471314.2">
    <property type="nucleotide sequence ID" value="XM_001471264.2"/>
</dbReference>
<name>A4VE31_TETTS</name>
<gene>
    <name evidence="4" type="ORF">TTHERM_00227459</name>
</gene>
<evidence type="ECO:0000256" key="2">
    <source>
        <dbReference type="ARBA" id="ARBA00022614"/>
    </source>
</evidence>
<dbReference type="Gene3D" id="3.80.10.10">
    <property type="entry name" value="Ribonuclease Inhibitor"/>
    <property type="match status" value="1"/>
</dbReference>
<dbReference type="GO" id="GO:0016301">
    <property type="term" value="F:kinase activity"/>
    <property type="evidence" value="ECO:0007669"/>
    <property type="project" value="UniProtKB-KW"/>
</dbReference>
<keyword evidence="3" id="KW-0677">Repeat</keyword>
<dbReference type="KEGG" id="tet:TTHERM_00227459"/>
<dbReference type="GO" id="GO:0006913">
    <property type="term" value="P:nucleocytoplasmic transport"/>
    <property type="evidence" value="ECO:0007669"/>
    <property type="project" value="TreeGrafter"/>
</dbReference>
<keyword evidence="4" id="KW-0808">Transferase</keyword>
<protein>
    <submittedName>
        <fullName evidence="4">Kinase domain protein</fullName>
    </submittedName>
</protein>
<reference evidence="5" key="1">
    <citation type="journal article" date="2006" name="PLoS Biol.">
        <title>Macronuclear genome sequence of the ciliate Tetrahymena thermophila, a model eukaryote.</title>
        <authorList>
            <person name="Eisen J.A."/>
            <person name="Coyne R.S."/>
            <person name="Wu M."/>
            <person name="Wu D."/>
            <person name="Thiagarajan M."/>
            <person name="Wortman J.R."/>
            <person name="Badger J.H."/>
            <person name="Ren Q."/>
            <person name="Amedeo P."/>
            <person name="Jones K.M."/>
            <person name="Tallon L.J."/>
            <person name="Delcher A.L."/>
            <person name="Salzberg S.L."/>
            <person name="Silva J.C."/>
            <person name="Haas B.J."/>
            <person name="Majoros W.H."/>
            <person name="Farzad M."/>
            <person name="Carlton J.M."/>
            <person name="Smith R.K. Jr."/>
            <person name="Garg J."/>
            <person name="Pearlman R.E."/>
            <person name="Karrer K.M."/>
            <person name="Sun L."/>
            <person name="Manning G."/>
            <person name="Elde N.C."/>
            <person name="Turkewitz A.P."/>
            <person name="Asai D.J."/>
            <person name="Wilkes D.E."/>
            <person name="Wang Y."/>
            <person name="Cai H."/>
            <person name="Collins K."/>
            <person name="Stewart B.A."/>
            <person name="Lee S.R."/>
            <person name="Wilamowska K."/>
            <person name="Weinberg Z."/>
            <person name="Ruzzo W.L."/>
            <person name="Wloga D."/>
            <person name="Gaertig J."/>
            <person name="Frankel J."/>
            <person name="Tsao C.-C."/>
            <person name="Gorovsky M.A."/>
            <person name="Keeling P.J."/>
            <person name="Waller R.F."/>
            <person name="Patron N.J."/>
            <person name="Cherry J.M."/>
            <person name="Stover N.A."/>
            <person name="Krieger C.J."/>
            <person name="del Toro C."/>
            <person name="Ryder H.F."/>
            <person name="Williamson S.C."/>
            <person name="Barbeau R.A."/>
            <person name="Hamilton E.P."/>
            <person name="Orias E."/>
        </authorList>
    </citation>
    <scope>NUCLEOTIDE SEQUENCE [LARGE SCALE GENOMIC DNA]</scope>
    <source>
        <strain evidence="5">SB210</strain>
    </source>
</reference>
<organism evidence="4 5">
    <name type="scientific">Tetrahymena thermophila (strain SB210)</name>
    <dbReference type="NCBI Taxonomy" id="312017"/>
    <lineage>
        <taxon>Eukaryota</taxon>
        <taxon>Sar</taxon>
        <taxon>Alveolata</taxon>
        <taxon>Ciliophora</taxon>
        <taxon>Intramacronucleata</taxon>
        <taxon>Oligohymenophorea</taxon>
        <taxon>Hymenostomatida</taxon>
        <taxon>Tetrahymenina</taxon>
        <taxon>Tetrahymenidae</taxon>
        <taxon>Tetrahymena</taxon>
    </lineage>
</organism>
<dbReference type="GO" id="GO:0005829">
    <property type="term" value="C:cytosol"/>
    <property type="evidence" value="ECO:0007669"/>
    <property type="project" value="TreeGrafter"/>
</dbReference>
<accession>A4VE31</accession>
<dbReference type="InterPro" id="IPR027038">
    <property type="entry name" value="RanGap"/>
</dbReference>
<dbReference type="PANTHER" id="PTHR24113">
    <property type="entry name" value="RAN GTPASE-ACTIVATING PROTEIN 1"/>
    <property type="match status" value="1"/>
</dbReference>
<dbReference type="Proteomes" id="UP000009168">
    <property type="component" value="Unassembled WGS sequence"/>
</dbReference>
<dbReference type="AlphaFoldDB" id="A4VE31"/>
<keyword evidence="1" id="KW-0343">GTPase activation</keyword>
<proteinExistence type="predicted"/>
<dbReference type="InterPro" id="IPR032675">
    <property type="entry name" value="LRR_dom_sf"/>
</dbReference>
<evidence type="ECO:0000313" key="5">
    <source>
        <dbReference type="Proteomes" id="UP000009168"/>
    </source>
</evidence>
<dbReference type="GO" id="GO:0005634">
    <property type="term" value="C:nucleus"/>
    <property type="evidence" value="ECO:0007669"/>
    <property type="project" value="TreeGrafter"/>
</dbReference>
<dbReference type="GO" id="GO:0031267">
    <property type="term" value="F:small GTPase binding"/>
    <property type="evidence" value="ECO:0007669"/>
    <property type="project" value="TreeGrafter"/>
</dbReference>
<dbReference type="EMBL" id="GG662718">
    <property type="protein sequence ID" value="EDK31790.2"/>
    <property type="molecule type" value="Genomic_DNA"/>
</dbReference>
<dbReference type="GO" id="GO:0048471">
    <property type="term" value="C:perinuclear region of cytoplasm"/>
    <property type="evidence" value="ECO:0007669"/>
    <property type="project" value="TreeGrafter"/>
</dbReference>
<keyword evidence="4" id="KW-0418">Kinase</keyword>
<dbReference type="GeneID" id="7831615"/>
<keyword evidence="2" id="KW-0433">Leucine-rich repeat</keyword>
<sequence>MKSQENYIYEDQQQSQQDDKSINLAFKKYQKKGATNPWKIIMYYKSNCITDYGIEIMKKYIYENEKLSLLILDFEENKITQTGLKMLLQLPKHLKNLKRYFLSLKSNKFEFGKLCSNSNDQQKQFNNDQKTNLQALQFDFSQNKLDTKSIKYVCQLIKSSPQLKEISLSMEDTDLSYQKTDVFKNEVFFPQQLEIIELIFGLNNLTGDGIQNICNPFKACQELKQIHLDLHHNIIGDDGIRYLFSYLSQLQNLSQLKVNLENNMITNRGANIIGKLLEEQSSLLHVDIILRNNLIDYSGAKILSKSIKLNKKIRFIQLNLSDFNISKQEKIQLSMLISKSQRLIYSPKIFLQYI</sequence>
<dbReference type="InParanoid" id="A4VE31"/>
<dbReference type="HOGENOM" id="CLU_1849135_0_0_1"/>
<evidence type="ECO:0000256" key="1">
    <source>
        <dbReference type="ARBA" id="ARBA00022468"/>
    </source>
</evidence>
<evidence type="ECO:0000313" key="4">
    <source>
        <dbReference type="EMBL" id="EDK31790.2"/>
    </source>
</evidence>
<dbReference type="SUPFAM" id="SSF52047">
    <property type="entry name" value="RNI-like"/>
    <property type="match status" value="1"/>
</dbReference>
<dbReference type="GO" id="GO:0005096">
    <property type="term" value="F:GTPase activator activity"/>
    <property type="evidence" value="ECO:0007669"/>
    <property type="project" value="UniProtKB-KW"/>
</dbReference>
<keyword evidence="5" id="KW-1185">Reference proteome</keyword>